<evidence type="ECO:0000256" key="1">
    <source>
        <dbReference type="ARBA" id="ARBA00004651"/>
    </source>
</evidence>
<gene>
    <name evidence="10" type="ORF">PLANPX_4331</name>
</gene>
<evidence type="ECO:0000256" key="4">
    <source>
        <dbReference type="ARBA" id="ARBA00022475"/>
    </source>
</evidence>
<dbReference type="SUPFAM" id="SSF103473">
    <property type="entry name" value="MFS general substrate transporter"/>
    <property type="match status" value="1"/>
</dbReference>
<dbReference type="PANTHER" id="PTHR23502">
    <property type="entry name" value="MAJOR FACILITATOR SUPERFAMILY"/>
    <property type="match status" value="1"/>
</dbReference>
<sequence>MYLPAFPQMEHDLAAAPGRVELTLSLFLAGLATGQYVIGPLSDRTGRRAPLLIGCGVYSLAALGCPLAPTVEWLIVLRFVMGFAGAAGLVVSRAVVRDLFDEKRSASVYSLMMMVTGIAPIVAPLIGGFLLGHFTWHAIFWTLAAIGIASGAAVAFDLRESLPPERRLAQPLDAVIRRSVTILADLRFIGYALAIGFSYGALFAYITGSPKIYIDYFETTPQAFSGFFASNAIVLLATAQLNRLLLRRYSPHALLRFAAIVAFVGGVTLVAFTLGNAGFWPFQLTLCICIATLGLIFPNATAAAMAPFGREAGGASAVLGLLQYIIGAFAGAAVGLLSGTTPLAMAATLTACEAGVFAVIFWSERHRQ</sequence>
<dbReference type="GO" id="GO:0005886">
    <property type="term" value="C:plasma membrane"/>
    <property type="evidence" value="ECO:0007669"/>
    <property type="project" value="UniProtKB-SubCell"/>
</dbReference>
<feature type="transmembrane region" description="Helical" evidence="8">
    <location>
        <begin position="138"/>
        <end position="158"/>
    </location>
</feature>
<feature type="domain" description="Major facilitator superfamily (MFS) profile" evidence="9">
    <location>
        <begin position="1"/>
        <end position="367"/>
    </location>
</feature>
<keyword evidence="7 8" id="KW-0472">Membrane</keyword>
<dbReference type="CDD" id="cd17320">
    <property type="entry name" value="MFS_MdfA_MDR_like"/>
    <property type="match status" value="1"/>
</dbReference>
<evidence type="ECO:0000256" key="7">
    <source>
        <dbReference type="ARBA" id="ARBA00023136"/>
    </source>
</evidence>
<dbReference type="FunFam" id="1.20.1720.10:FF:000005">
    <property type="entry name" value="Bcr/CflA family efflux transporter"/>
    <property type="match status" value="1"/>
</dbReference>
<evidence type="ECO:0000313" key="10">
    <source>
        <dbReference type="EMBL" id="BBO34719.1"/>
    </source>
</evidence>
<name>A0A5K7XNI3_9BACT</name>
<feature type="transmembrane region" description="Helical" evidence="8">
    <location>
        <begin position="343"/>
        <end position="362"/>
    </location>
</feature>
<evidence type="ECO:0000256" key="2">
    <source>
        <dbReference type="ARBA" id="ARBA00006236"/>
    </source>
</evidence>
<feature type="transmembrane region" description="Helical" evidence="8">
    <location>
        <begin position="226"/>
        <end position="246"/>
    </location>
</feature>
<comment type="subcellular location">
    <subcellularLocation>
        <location evidence="1">Cell membrane</location>
        <topology evidence="1">Multi-pass membrane protein</topology>
    </subcellularLocation>
</comment>
<reference evidence="11" key="1">
    <citation type="submission" date="2019-10" db="EMBL/GenBank/DDBJ databases">
        <title>Lacipirellula parvula gen. nov., sp. nov., representing a lineage of planctomycetes widespread in freshwater anoxic habitats, and description of the family Lacipirellulaceae.</title>
        <authorList>
            <person name="Dedysh S.N."/>
            <person name="Kulichevskaya I.S."/>
            <person name="Beletsky A.V."/>
            <person name="Rakitin A.L."/>
            <person name="Mardanov A.V."/>
            <person name="Ivanova A.A."/>
            <person name="Saltykova V.X."/>
            <person name="Rijpstra W.I.C."/>
            <person name="Sinninghe Damste J.S."/>
            <person name="Ravin N.V."/>
        </authorList>
    </citation>
    <scope>NUCLEOTIDE SEQUENCE [LARGE SCALE GENOMIC DNA]</scope>
    <source>
        <strain evidence="11">PX69</strain>
    </source>
</reference>
<dbReference type="Pfam" id="PF07690">
    <property type="entry name" value="MFS_1"/>
    <property type="match status" value="1"/>
</dbReference>
<organism evidence="10 11">
    <name type="scientific">Lacipirellula parvula</name>
    <dbReference type="NCBI Taxonomy" id="2650471"/>
    <lineage>
        <taxon>Bacteria</taxon>
        <taxon>Pseudomonadati</taxon>
        <taxon>Planctomycetota</taxon>
        <taxon>Planctomycetia</taxon>
        <taxon>Pirellulales</taxon>
        <taxon>Lacipirellulaceae</taxon>
        <taxon>Lacipirellula</taxon>
    </lineage>
</organism>
<keyword evidence="3" id="KW-0813">Transport</keyword>
<dbReference type="InterPro" id="IPR004812">
    <property type="entry name" value="Efflux_drug-R_Bcr/CmlA"/>
</dbReference>
<dbReference type="Gene3D" id="1.20.1720.10">
    <property type="entry name" value="Multidrug resistance protein D"/>
    <property type="match status" value="1"/>
</dbReference>
<evidence type="ECO:0000259" key="9">
    <source>
        <dbReference type="PROSITE" id="PS50850"/>
    </source>
</evidence>
<feature type="transmembrane region" description="Helical" evidence="8">
    <location>
        <begin position="108"/>
        <end position="132"/>
    </location>
</feature>
<feature type="transmembrane region" description="Helical" evidence="8">
    <location>
        <begin position="51"/>
        <end position="69"/>
    </location>
</feature>
<dbReference type="PANTHER" id="PTHR23502:SF132">
    <property type="entry name" value="POLYAMINE TRANSPORTER 2-RELATED"/>
    <property type="match status" value="1"/>
</dbReference>
<dbReference type="AlphaFoldDB" id="A0A5K7XNI3"/>
<dbReference type="NCBIfam" id="TIGR00710">
    <property type="entry name" value="efflux_Bcr_CflA"/>
    <property type="match status" value="1"/>
</dbReference>
<feature type="transmembrane region" description="Helical" evidence="8">
    <location>
        <begin position="188"/>
        <end position="206"/>
    </location>
</feature>
<feature type="transmembrane region" description="Helical" evidence="8">
    <location>
        <begin position="253"/>
        <end position="274"/>
    </location>
</feature>
<evidence type="ECO:0000256" key="5">
    <source>
        <dbReference type="ARBA" id="ARBA00022692"/>
    </source>
</evidence>
<keyword evidence="11" id="KW-1185">Reference proteome</keyword>
<feature type="transmembrane region" description="Helical" evidence="8">
    <location>
        <begin position="20"/>
        <end position="39"/>
    </location>
</feature>
<dbReference type="Proteomes" id="UP000326837">
    <property type="component" value="Chromosome"/>
</dbReference>
<dbReference type="PROSITE" id="PS50850">
    <property type="entry name" value="MFS"/>
    <property type="match status" value="1"/>
</dbReference>
<feature type="transmembrane region" description="Helical" evidence="8">
    <location>
        <begin position="280"/>
        <end position="305"/>
    </location>
</feature>
<dbReference type="InterPro" id="IPR020846">
    <property type="entry name" value="MFS_dom"/>
</dbReference>
<dbReference type="KEGG" id="lpav:PLANPX_4331"/>
<proteinExistence type="inferred from homology"/>
<dbReference type="InterPro" id="IPR011701">
    <property type="entry name" value="MFS"/>
</dbReference>
<dbReference type="GO" id="GO:0042910">
    <property type="term" value="F:xenobiotic transmembrane transporter activity"/>
    <property type="evidence" value="ECO:0007669"/>
    <property type="project" value="InterPro"/>
</dbReference>
<evidence type="ECO:0000256" key="6">
    <source>
        <dbReference type="ARBA" id="ARBA00022989"/>
    </source>
</evidence>
<dbReference type="EMBL" id="AP021861">
    <property type="protein sequence ID" value="BBO34719.1"/>
    <property type="molecule type" value="Genomic_DNA"/>
</dbReference>
<evidence type="ECO:0000313" key="11">
    <source>
        <dbReference type="Proteomes" id="UP000326837"/>
    </source>
</evidence>
<keyword evidence="5 8" id="KW-0812">Transmembrane</keyword>
<keyword evidence="4" id="KW-1003">Cell membrane</keyword>
<feature type="transmembrane region" description="Helical" evidence="8">
    <location>
        <begin position="317"/>
        <end position="337"/>
    </location>
</feature>
<comment type="similarity">
    <text evidence="2">Belongs to the major facilitator superfamily. Bcr/CmlA family.</text>
</comment>
<protein>
    <recommendedName>
        <fullName evidence="9">Major facilitator superfamily (MFS) profile domain-containing protein</fullName>
    </recommendedName>
</protein>
<accession>A0A5K7XNI3</accession>
<feature type="transmembrane region" description="Helical" evidence="8">
    <location>
        <begin position="75"/>
        <end position="96"/>
    </location>
</feature>
<keyword evidence="6 8" id="KW-1133">Transmembrane helix</keyword>
<evidence type="ECO:0000256" key="3">
    <source>
        <dbReference type="ARBA" id="ARBA00022448"/>
    </source>
</evidence>
<evidence type="ECO:0000256" key="8">
    <source>
        <dbReference type="SAM" id="Phobius"/>
    </source>
</evidence>
<dbReference type="GO" id="GO:1990961">
    <property type="term" value="P:xenobiotic detoxification by transmembrane export across the plasma membrane"/>
    <property type="evidence" value="ECO:0007669"/>
    <property type="project" value="InterPro"/>
</dbReference>
<dbReference type="InterPro" id="IPR036259">
    <property type="entry name" value="MFS_trans_sf"/>
</dbReference>